<evidence type="ECO:0000256" key="7">
    <source>
        <dbReference type="ARBA" id="ARBA00047899"/>
    </source>
</evidence>
<dbReference type="InterPro" id="IPR000719">
    <property type="entry name" value="Prot_kinase_dom"/>
</dbReference>
<evidence type="ECO:0000313" key="11">
    <source>
        <dbReference type="Proteomes" id="UP000031561"/>
    </source>
</evidence>
<comment type="caution">
    <text evidence="10">The sequence shown here is derived from an EMBL/GenBank/DDBJ whole genome shotgun (WGS) entry which is preliminary data.</text>
</comment>
<dbReference type="GO" id="GO:0005524">
    <property type="term" value="F:ATP binding"/>
    <property type="evidence" value="ECO:0007669"/>
    <property type="project" value="UniProtKB-KW"/>
</dbReference>
<dbReference type="EMBL" id="JTHE03000062">
    <property type="protein sequence ID" value="MCM1983503.1"/>
    <property type="molecule type" value="Genomic_DNA"/>
</dbReference>
<evidence type="ECO:0000256" key="4">
    <source>
        <dbReference type="ARBA" id="ARBA00022741"/>
    </source>
</evidence>
<dbReference type="InterPro" id="IPR008271">
    <property type="entry name" value="Ser/Thr_kinase_AS"/>
</dbReference>
<evidence type="ECO:0000256" key="1">
    <source>
        <dbReference type="ARBA" id="ARBA00012513"/>
    </source>
</evidence>
<comment type="catalytic activity">
    <reaction evidence="8">
        <text>L-seryl-[protein] + ATP = O-phospho-L-seryl-[protein] + ADP + H(+)</text>
        <dbReference type="Rhea" id="RHEA:17989"/>
        <dbReference type="Rhea" id="RHEA-COMP:9863"/>
        <dbReference type="Rhea" id="RHEA-COMP:11604"/>
        <dbReference type="ChEBI" id="CHEBI:15378"/>
        <dbReference type="ChEBI" id="CHEBI:29999"/>
        <dbReference type="ChEBI" id="CHEBI:30616"/>
        <dbReference type="ChEBI" id="CHEBI:83421"/>
        <dbReference type="ChEBI" id="CHEBI:456216"/>
        <dbReference type="EC" id="2.7.11.1"/>
    </reaction>
</comment>
<keyword evidence="2 10" id="KW-0723">Serine/threonine-protein kinase</keyword>
<dbReference type="CDD" id="cd14014">
    <property type="entry name" value="STKc_PknB_like"/>
    <property type="match status" value="1"/>
</dbReference>
<reference evidence="10 11" key="1">
    <citation type="journal article" date="2015" name="Genome Announc.">
        <title>Draft Genome Sequence of Filamentous Marine Cyanobacterium Lyngbya confervoides Strain BDU141951.</title>
        <authorList>
            <person name="Chandrababunaidu M.M."/>
            <person name="Sen D."/>
            <person name="Tripathy S."/>
        </authorList>
    </citation>
    <scope>NUCLEOTIDE SEQUENCE [LARGE SCALE GENOMIC DNA]</scope>
    <source>
        <strain evidence="10 11">BDU141951</strain>
    </source>
</reference>
<keyword evidence="5 10" id="KW-0418">Kinase</keyword>
<dbReference type="SMART" id="SM00220">
    <property type="entry name" value="S_TKc"/>
    <property type="match status" value="1"/>
</dbReference>
<evidence type="ECO:0000256" key="2">
    <source>
        <dbReference type="ARBA" id="ARBA00022527"/>
    </source>
</evidence>
<gene>
    <name evidence="10" type="ORF">QQ91_0011810</name>
</gene>
<evidence type="ECO:0000256" key="3">
    <source>
        <dbReference type="ARBA" id="ARBA00022679"/>
    </source>
</evidence>
<dbReference type="PROSITE" id="PS50011">
    <property type="entry name" value="PROTEIN_KINASE_DOM"/>
    <property type="match status" value="1"/>
</dbReference>
<feature type="domain" description="Protein kinase" evidence="9">
    <location>
        <begin position="7"/>
        <end position="267"/>
    </location>
</feature>
<organism evidence="10 11">
    <name type="scientific">Lyngbya confervoides BDU141951</name>
    <dbReference type="NCBI Taxonomy" id="1574623"/>
    <lineage>
        <taxon>Bacteria</taxon>
        <taxon>Bacillati</taxon>
        <taxon>Cyanobacteriota</taxon>
        <taxon>Cyanophyceae</taxon>
        <taxon>Oscillatoriophycideae</taxon>
        <taxon>Oscillatoriales</taxon>
        <taxon>Microcoleaceae</taxon>
        <taxon>Lyngbya</taxon>
    </lineage>
</organism>
<name>A0ABD4T513_9CYAN</name>
<dbReference type="Gene3D" id="3.30.200.20">
    <property type="entry name" value="Phosphorylase Kinase, domain 1"/>
    <property type="match status" value="1"/>
</dbReference>
<keyword evidence="11" id="KW-1185">Reference proteome</keyword>
<dbReference type="EC" id="2.7.11.1" evidence="1"/>
<keyword evidence="4" id="KW-0547">Nucleotide-binding</keyword>
<keyword evidence="3" id="KW-0808">Transferase</keyword>
<evidence type="ECO:0000256" key="8">
    <source>
        <dbReference type="ARBA" id="ARBA00048679"/>
    </source>
</evidence>
<dbReference type="Proteomes" id="UP000031561">
    <property type="component" value="Unassembled WGS sequence"/>
</dbReference>
<protein>
    <recommendedName>
        <fullName evidence="1">non-specific serine/threonine protein kinase</fullName>
        <ecNumber evidence="1">2.7.11.1</ecNumber>
    </recommendedName>
</protein>
<evidence type="ECO:0000259" key="9">
    <source>
        <dbReference type="PROSITE" id="PS50011"/>
    </source>
</evidence>
<evidence type="ECO:0000256" key="6">
    <source>
        <dbReference type="ARBA" id="ARBA00022840"/>
    </source>
</evidence>
<sequence>MLLNHRFKVLKQLSQGGFGATFLAVDTHMPSQRRCVIKQLRPEVPNQSCYDVALRKFKQEATLLEQLDHPQIPRLYGYFEQEGQFYLSQQWINGPTLGDQVILNGPRPEPEVVRMLVQILPVLDYLHGHQVIHRDVKPDNIILRRPQHQPVLIDFGSVKQHLKTTMSPSGGFTCSVLIGTEGFTAPEQATQRIVYSSDLYGLGITAVYLLTGKLPEEIEKDSRTGDLLWTDLVPAVSAELKAVINHAIEFSPRDRYATAQEMLQALAPLAALQATGARRFQRQSLGGEFPPQIQPSLARPSGSLLAETVLSPVPAPRRNTALSKPLPLGVAGLAIALSSALAFYLGSLTPGNEADGAGPPQNPVLALINRQQQAGDYQMAVPLALEVPQNAKIARDAQRLFAQMTALPLGAEMDGELDVLNYAKPEGKRKRSLQGLGAKTLQEVNAKTTAKPLHTKLGRSSIRVYPSVLGQPTPQWPRYEQRPQQFTQDSLKASWVDPWREIYEFENKMTLRVLYGCRTNIVLQNAAVFTPQAQLPYLRAWLREMMPEVSAAAMEQYQDKLVELYNGDRMGDTTFQTVEGNIQLMLSKEKENLIIALRII</sequence>
<dbReference type="RefSeq" id="WP_166282278.1">
    <property type="nucleotide sequence ID" value="NZ_JTHE03000062.1"/>
</dbReference>
<comment type="catalytic activity">
    <reaction evidence="7">
        <text>L-threonyl-[protein] + ATP = O-phospho-L-threonyl-[protein] + ADP + H(+)</text>
        <dbReference type="Rhea" id="RHEA:46608"/>
        <dbReference type="Rhea" id="RHEA-COMP:11060"/>
        <dbReference type="Rhea" id="RHEA-COMP:11605"/>
        <dbReference type="ChEBI" id="CHEBI:15378"/>
        <dbReference type="ChEBI" id="CHEBI:30013"/>
        <dbReference type="ChEBI" id="CHEBI:30616"/>
        <dbReference type="ChEBI" id="CHEBI:61977"/>
        <dbReference type="ChEBI" id="CHEBI:456216"/>
        <dbReference type="EC" id="2.7.11.1"/>
    </reaction>
</comment>
<dbReference type="Pfam" id="PF00069">
    <property type="entry name" value="Pkinase"/>
    <property type="match status" value="1"/>
</dbReference>
<proteinExistence type="predicted"/>
<evidence type="ECO:0000256" key="5">
    <source>
        <dbReference type="ARBA" id="ARBA00022777"/>
    </source>
</evidence>
<evidence type="ECO:0000313" key="10">
    <source>
        <dbReference type="EMBL" id="MCM1983503.1"/>
    </source>
</evidence>
<dbReference type="AlphaFoldDB" id="A0ABD4T513"/>
<dbReference type="PROSITE" id="PS00108">
    <property type="entry name" value="PROTEIN_KINASE_ST"/>
    <property type="match status" value="1"/>
</dbReference>
<dbReference type="Gene3D" id="1.10.510.10">
    <property type="entry name" value="Transferase(Phosphotransferase) domain 1"/>
    <property type="match status" value="1"/>
</dbReference>
<dbReference type="SUPFAM" id="SSF56112">
    <property type="entry name" value="Protein kinase-like (PK-like)"/>
    <property type="match status" value="1"/>
</dbReference>
<dbReference type="GO" id="GO:0004674">
    <property type="term" value="F:protein serine/threonine kinase activity"/>
    <property type="evidence" value="ECO:0007669"/>
    <property type="project" value="UniProtKB-KW"/>
</dbReference>
<accession>A0ABD4T513</accession>
<dbReference type="InterPro" id="IPR011009">
    <property type="entry name" value="Kinase-like_dom_sf"/>
</dbReference>
<dbReference type="PANTHER" id="PTHR24363">
    <property type="entry name" value="SERINE/THREONINE PROTEIN KINASE"/>
    <property type="match status" value="1"/>
</dbReference>
<keyword evidence="6" id="KW-0067">ATP-binding</keyword>
<dbReference type="PANTHER" id="PTHR24363:SF0">
    <property type="entry name" value="SERINE_THREONINE KINASE LIKE DOMAIN CONTAINING 1"/>
    <property type="match status" value="1"/>
</dbReference>